<comment type="subcellular location">
    <subcellularLocation>
        <location evidence="1">Nucleus</location>
        <location evidence="1">Nucleoplasm</location>
    </subcellularLocation>
</comment>
<reference evidence="15" key="2">
    <citation type="submission" date="2022-10" db="EMBL/GenBank/DDBJ databases">
        <authorList>
            <consortium name="ENA_rothamsted_submissions"/>
            <consortium name="culmorum"/>
            <person name="King R."/>
        </authorList>
    </citation>
    <scope>NUCLEOTIDE SEQUENCE</scope>
</reference>
<feature type="transmembrane region" description="Helical" evidence="12">
    <location>
        <begin position="129"/>
        <end position="150"/>
    </location>
</feature>
<dbReference type="Gene3D" id="6.20.210.20">
    <property type="entry name" value="THAP domain"/>
    <property type="match status" value="1"/>
</dbReference>
<keyword evidence="5" id="KW-0862">Zinc</keyword>
<evidence type="ECO:0000256" key="9">
    <source>
        <dbReference type="ARBA" id="ARBA00023163"/>
    </source>
</evidence>
<dbReference type="Pfam" id="PF05485">
    <property type="entry name" value="THAP"/>
    <property type="match status" value="1"/>
</dbReference>
<protein>
    <recommendedName>
        <fullName evidence="13 14">THAP-type domain-containing protein</fullName>
    </recommendedName>
</protein>
<evidence type="ECO:0000256" key="8">
    <source>
        <dbReference type="ARBA" id="ARBA00023125"/>
    </source>
</evidence>
<evidence type="ECO:0000256" key="6">
    <source>
        <dbReference type="ARBA" id="ARBA00023015"/>
    </source>
</evidence>
<evidence type="ECO:0000256" key="3">
    <source>
        <dbReference type="ARBA" id="ARBA00022723"/>
    </source>
</evidence>
<keyword evidence="12" id="KW-1133">Transmembrane helix</keyword>
<evidence type="ECO:0000256" key="11">
    <source>
        <dbReference type="ARBA" id="ARBA00023306"/>
    </source>
</evidence>
<keyword evidence="7" id="KW-0175">Coiled coil</keyword>
<dbReference type="GO" id="GO:0008270">
    <property type="term" value="F:zinc ion binding"/>
    <property type="evidence" value="ECO:0007669"/>
    <property type="project" value="UniProtKB-KW"/>
</dbReference>
<dbReference type="InterPro" id="IPR038441">
    <property type="entry name" value="THAP_Znf_sf"/>
</dbReference>
<dbReference type="InterPro" id="IPR026516">
    <property type="entry name" value="THAP1/10"/>
</dbReference>
<evidence type="ECO:0000256" key="2">
    <source>
        <dbReference type="ARBA" id="ARBA00006177"/>
    </source>
</evidence>
<keyword evidence="16" id="KW-1185">Reference proteome</keyword>
<keyword evidence="6" id="KW-0805">Transcription regulation</keyword>
<evidence type="ECO:0000259" key="13">
    <source>
        <dbReference type="SMART" id="SM00692"/>
    </source>
</evidence>
<dbReference type="Proteomes" id="UP001153737">
    <property type="component" value="Chromosome 7"/>
</dbReference>
<accession>A0A9N9SKW4</accession>
<keyword evidence="11" id="KW-0131">Cell cycle</keyword>
<dbReference type="SMART" id="SM00692">
    <property type="entry name" value="DM3"/>
    <property type="match status" value="1"/>
</dbReference>
<proteinExistence type="inferred from homology"/>
<dbReference type="PANTHER" id="PTHR46600">
    <property type="entry name" value="THAP DOMAIN-CONTAINING"/>
    <property type="match status" value="1"/>
</dbReference>
<keyword evidence="8" id="KW-0238">DNA-binding</keyword>
<comment type="similarity">
    <text evidence="2">Belongs to the THAP1 family.</text>
</comment>
<keyword evidence="9" id="KW-0804">Transcription</keyword>
<evidence type="ECO:0000256" key="1">
    <source>
        <dbReference type="ARBA" id="ARBA00004642"/>
    </source>
</evidence>
<dbReference type="EMBL" id="OU896713">
    <property type="protein sequence ID" value="CAG9823946.1"/>
    <property type="molecule type" value="Genomic_DNA"/>
</dbReference>
<evidence type="ECO:0000256" key="7">
    <source>
        <dbReference type="ARBA" id="ARBA00023054"/>
    </source>
</evidence>
<evidence type="ECO:0000256" key="4">
    <source>
        <dbReference type="ARBA" id="ARBA00022771"/>
    </source>
</evidence>
<evidence type="ECO:0000313" key="15">
    <source>
        <dbReference type="EMBL" id="CAG9823946.1"/>
    </source>
</evidence>
<reference evidence="15" key="1">
    <citation type="submission" date="2022-01" db="EMBL/GenBank/DDBJ databases">
        <authorList>
            <person name="King R."/>
        </authorList>
    </citation>
    <scope>NUCLEOTIDE SEQUENCE</scope>
</reference>
<organism evidence="15 16">
    <name type="scientific">Phaedon cochleariae</name>
    <name type="common">Mustard beetle</name>
    <dbReference type="NCBI Taxonomy" id="80249"/>
    <lineage>
        <taxon>Eukaryota</taxon>
        <taxon>Metazoa</taxon>
        <taxon>Ecdysozoa</taxon>
        <taxon>Arthropoda</taxon>
        <taxon>Hexapoda</taxon>
        <taxon>Insecta</taxon>
        <taxon>Pterygota</taxon>
        <taxon>Neoptera</taxon>
        <taxon>Endopterygota</taxon>
        <taxon>Coleoptera</taxon>
        <taxon>Polyphaga</taxon>
        <taxon>Cucujiformia</taxon>
        <taxon>Chrysomeloidea</taxon>
        <taxon>Chrysomelidae</taxon>
        <taxon>Chrysomelinae</taxon>
        <taxon>Chrysomelini</taxon>
        <taxon>Phaedon</taxon>
    </lineage>
</organism>
<dbReference type="InterPro" id="IPR006612">
    <property type="entry name" value="THAP_Znf"/>
</dbReference>
<dbReference type="PANTHER" id="PTHR46600:SF1">
    <property type="entry name" value="THAP DOMAIN-CONTAINING PROTEIN 1"/>
    <property type="match status" value="1"/>
</dbReference>
<evidence type="ECO:0000256" key="10">
    <source>
        <dbReference type="ARBA" id="ARBA00023242"/>
    </source>
</evidence>
<dbReference type="SMART" id="SM00980">
    <property type="entry name" value="THAP"/>
    <property type="match status" value="1"/>
</dbReference>
<dbReference type="AlphaFoldDB" id="A0A9N9SKW4"/>
<keyword evidence="12" id="KW-0472">Membrane</keyword>
<feature type="domain" description="THAP-type" evidence="14">
    <location>
        <begin position="4"/>
        <end position="90"/>
    </location>
</feature>
<dbReference type="SUPFAM" id="SSF57716">
    <property type="entry name" value="Glucocorticoid receptor-like (DNA-binding domain)"/>
    <property type="match status" value="1"/>
</dbReference>
<keyword evidence="12" id="KW-0812">Transmembrane</keyword>
<sequence>MPSHICAVPFCQSRKSGTISIHGFPNDVSLRHEWLNSIVKTTGVERYEIGEYSVVCSKHFTEEYFHVSKDERKLLKKGSLPTIFEQPTEAIMMPSTSHGRIFRTSDWAFSDAGYNRTNTEGIVDKSQHVPMMVIMQTNICSFIFMLSIWYKFTKYDSIHNKYRVADIF</sequence>
<evidence type="ECO:0000259" key="14">
    <source>
        <dbReference type="SMART" id="SM00980"/>
    </source>
</evidence>
<name>A0A9N9SKW4_PHACE</name>
<feature type="domain" description="THAP-type" evidence="13">
    <location>
        <begin position="21"/>
        <end position="89"/>
    </location>
</feature>
<keyword evidence="4" id="KW-0863">Zinc-finger</keyword>
<evidence type="ECO:0000313" key="16">
    <source>
        <dbReference type="Proteomes" id="UP001153737"/>
    </source>
</evidence>
<evidence type="ECO:0000256" key="12">
    <source>
        <dbReference type="SAM" id="Phobius"/>
    </source>
</evidence>
<keyword evidence="3" id="KW-0479">Metal-binding</keyword>
<evidence type="ECO:0000256" key="5">
    <source>
        <dbReference type="ARBA" id="ARBA00022833"/>
    </source>
</evidence>
<dbReference type="GO" id="GO:0043565">
    <property type="term" value="F:sequence-specific DNA binding"/>
    <property type="evidence" value="ECO:0007669"/>
    <property type="project" value="InterPro"/>
</dbReference>
<keyword evidence="10" id="KW-0539">Nucleus</keyword>
<dbReference type="GO" id="GO:0005654">
    <property type="term" value="C:nucleoplasm"/>
    <property type="evidence" value="ECO:0007669"/>
    <property type="project" value="UniProtKB-SubCell"/>
</dbReference>
<dbReference type="OrthoDB" id="7312725at2759"/>
<gene>
    <name evidence="15" type="ORF">PHAECO_LOCUS11175</name>
</gene>